<dbReference type="AlphaFoldDB" id="A0A0G1J783"/>
<keyword evidence="3" id="KW-0687">Ribonucleoprotein</keyword>
<dbReference type="CDD" id="cd00364">
    <property type="entry name" value="Ribosomal_uS17"/>
    <property type="match status" value="1"/>
</dbReference>
<comment type="caution">
    <text evidence="4">The sequence shown here is derived from an EMBL/GenBank/DDBJ whole genome shotgun (WGS) entry which is preliminary data.</text>
</comment>
<organism evidence="4 5">
    <name type="scientific">Candidatus Woesebacteria bacterium GW2011_GWA2_44_33</name>
    <dbReference type="NCBI Taxonomy" id="1618564"/>
    <lineage>
        <taxon>Bacteria</taxon>
        <taxon>Candidatus Woeseibacteriota</taxon>
    </lineage>
</organism>
<name>A0A0G1J783_9BACT</name>
<evidence type="ECO:0000256" key="3">
    <source>
        <dbReference type="ARBA" id="ARBA00023274"/>
    </source>
</evidence>
<dbReference type="Proteomes" id="UP000034826">
    <property type="component" value="Unassembled WGS sequence"/>
</dbReference>
<evidence type="ECO:0000256" key="1">
    <source>
        <dbReference type="ARBA" id="ARBA00010254"/>
    </source>
</evidence>
<protein>
    <submittedName>
        <fullName evidence="4">30S ribosomal protein S17</fullName>
    </submittedName>
</protein>
<reference evidence="4 5" key="1">
    <citation type="journal article" date="2015" name="Nature">
        <title>rRNA introns, odd ribosomes, and small enigmatic genomes across a large radiation of phyla.</title>
        <authorList>
            <person name="Brown C.T."/>
            <person name="Hug L.A."/>
            <person name="Thomas B.C."/>
            <person name="Sharon I."/>
            <person name="Castelle C.J."/>
            <person name="Singh A."/>
            <person name="Wilkins M.J."/>
            <person name="Williams K.H."/>
            <person name="Banfield J.F."/>
        </authorList>
    </citation>
    <scope>NUCLEOTIDE SEQUENCE [LARGE SCALE GENOMIC DNA]</scope>
</reference>
<dbReference type="EMBL" id="LCIY01000012">
    <property type="protein sequence ID" value="KKT67130.1"/>
    <property type="molecule type" value="Genomic_DNA"/>
</dbReference>
<dbReference type="InterPro" id="IPR000266">
    <property type="entry name" value="Ribosomal_uS17"/>
</dbReference>
<evidence type="ECO:0000313" key="5">
    <source>
        <dbReference type="Proteomes" id="UP000034826"/>
    </source>
</evidence>
<dbReference type="InterPro" id="IPR012340">
    <property type="entry name" value="NA-bd_OB-fold"/>
</dbReference>
<keyword evidence="2 4" id="KW-0689">Ribosomal protein</keyword>
<evidence type="ECO:0000256" key="2">
    <source>
        <dbReference type="ARBA" id="ARBA00022980"/>
    </source>
</evidence>
<proteinExistence type="inferred from homology"/>
<gene>
    <name evidence="4" type="ORF">UW60_C0012G0016</name>
</gene>
<dbReference type="GO" id="GO:0006412">
    <property type="term" value="P:translation"/>
    <property type="evidence" value="ECO:0007669"/>
    <property type="project" value="InterPro"/>
</dbReference>
<dbReference type="GO" id="GO:0003735">
    <property type="term" value="F:structural constituent of ribosome"/>
    <property type="evidence" value="ECO:0007669"/>
    <property type="project" value="InterPro"/>
</dbReference>
<dbReference type="PANTHER" id="PTHR10744">
    <property type="entry name" value="40S RIBOSOMAL PROTEIN S11 FAMILY MEMBER"/>
    <property type="match status" value="1"/>
</dbReference>
<dbReference type="Pfam" id="PF00366">
    <property type="entry name" value="Ribosomal_S17"/>
    <property type="match status" value="1"/>
</dbReference>
<dbReference type="SUPFAM" id="SSF50249">
    <property type="entry name" value="Nucleic acid-binding proteins"/>
    <property type="match status" value="1"/>
</dbReference>
<sequence>MKVFQGKVVATKMAKTATVAVSRVVVDPLYKKRFKRIKKYHVHDDIGVKEGMMVKFVASAPISKLKKWKIVEVITNKKV</sequence>
<dbReference type="PANTHER" id="PTHR10744:SF1">
    <property type="entry name" value="SMALL RIBOSOMAL SUBUNIT PROTEIN US17M"/>
    <property type="match status" value="1"/>
</dbReference>
<evidence type="ECO:0000313" key="4">
    <source>
        <dbReference type="EMBL" id="KKT67130.1"/>
    </source>
</evidence>
<dbReference type="GO" id="GO:0022627">
    <property type="term" value="C:cytosolic small ribosomal subunit"/>
    <property type="evidence" value="ECO:0007669"/>
    <property type="project" value="TreeGrafter"/>
</dbReference>
<dbReference type="Gene3D" id="2.40.50.140">
    <property type="entry name" value="Nucleic acid-binding proteins"/>
    <property type="match status" value="1"/>
</dbReference>
<accession>A0A0G1J783</accession>
<comment type="similarity">
    <text evidence="1">Belongs to the universal ribosomal protein uS17 family.</text>
</comment>